<dbReference type="Proteomes" id="UP000257109">
    <property type="component" value="Unassembled WGS sequence"/>
</dbReference>
<evidence type="ECO:0000313" key="1">
    <source>
        <dbReference type="EMBL" id="RDX66715.1"/>
    </source>
</evidence>
<gene>
    <name evidence="1" type="ORF">CR513_54491</name>
</gene>
<dbReference type="EMBL" id="QJKJ01013309">
    <property type="protein sequence ID" value="RDX66715.1"/>
    <property type="molecule type" value="Genomic_DNA"/>
</dbReference>
<evidence type="ECO:0000313" key="2">
    <source>
        <dbReference type="Proteomes" id="UP000257109"/>
    </source>
</evidence>
<accession>A0A371EKY3</accession>
<dbReference type="OrthoDB" id="2425403at2759"/>
<organism evidence="1 2">
    <name type="scientific">Mucuna pruriens</name>
    <name type="common">Velvet bean</name>
    <name type="synonym">Dolichos pruriens</name>
    <dbReference type="NCBI Taxonomy" id="157652"/>
    <lineage>
        <taxon>Eukaryota</taxon>
        <taxon>Viridiplantae</taxon>
        <taxon>Streptophyta</taxon>
        <taxon>Embryophyta</taxon>
        <taxon>Tracheophyta</taxon>
        <taxon>Spermatophyta</taxon>
        <taxon>Magnoliopsida</taxon>
        <taxon>eudicotyledons</taxon>
        <taxon>Gunneridae</taxon>
        <taxon>Pentapetalae</taxon>
        <taxon>rosids</taxon>
        <taxon>fabids</taxon>
        <taxon>Fabales</taxon>
        <taxon>Fabaceae</taxon>
        <taxon>Papilionoideae</taxon>
        <taxon>50 kb inversion clade</taxon>
        <taxon>NPAAA clade</taxon>
        <taxon>indigoferoid/millettioid clade</taxon>
        <taxon>Phaseoleae</taxon>
        <taxon>Mucuna</taxon>
    </lineage>
</organism>
<reference evidence="1" key="1">
    <citation type="submission" date="2018-05" db="EMBL/GenBank/DDBJ databases">
        <title>Draft genome of Mucuna pruriens seed.</title>
        <authorList>
            <person name="Nnadi N.E."/>
            <person name="Vos R."/>
            <person name="Hasami M.H."/>
            <person name="Devisetty U.K."/>
            <person name="Aguiy J.C."/>
        </authorList>
    </citation>
    <scope>NUCLEOTIDE SEQUENCE [LARGE SCALE GENOMIC DNA]</scope>
    <source>
        <strain evidence="1">JCA_2017</strain>
    </source>
</reference>
<name>A0A371EKY3_MUCPR</name>
<sequence>GHGSCGYRVSEDEIKLLNSKSIVPIRRSRQRTLDEFWKGCQSDKIDNDLDKENGLHEQIKIMRITDCSESPSSMAVSEIPDKEDADAALDTANLKRVGFPELEVVDDHIKFTDSVSWKTVEAEAPSRIHRRQIMFQRRMFSNDSFGTLFFLIVVV</sequence>
<proteinExistence type="predicted"/>
<comment type="caution">
    <text evidence="1">The sequence shown here is derived from an EMBL/GenBank/DDBJ whole genome shotgun (WGS) entry which is preliminary data.</text>
</comment>
<feature type="non-terminal residue" evidence="1">
    <location>
        <position position="1"/>
    </location>
</feature>
<protein>
    <submittedName>
        <fullName evidence="1">Uncharacterized protein</fullName>
    </submittedName>
</protein>
<keyword evidence="2" id="KW-1185">Reference proteome</keyword>
<dbReference type="STRING" id="157652.A0A371EKY3"/>
<dbReference type="AlphaFoldDB" id="A0A371EKY3"/>